<proteinExistence type="predicted"/>
<keyword evidence="1" id="KW-0472">Membrane</keyword>
<feature type="transmembrane region" description="Helical" evidence="1">
    <location>
        <begin position="38"/>
        <end position="58"/>
    </location>
</feature>
<name>A0A1G8UP89_9EURY</name>
<dbReference type="Proteomes" id="UP000198856">
    <property type="component" value="Unassembled WGS sequence"/>
</dbReference>
<keyword evidence="1" id="KW-1133">Transmembrane helix</keyword>
<organism evidence="2 3">
    <name type="scientific">Halovenus aranensis</name>
    <dbReference type="NCBI Taxonomy" id="890420"/>
    <lineage>
        <taxon>Archaea</taxon>
        <taxon>Methanobacteriati</taxon>
        <taxon>Methanobacteriota</taxon>
        <taxon>Stenosarchaea group</taxon>
        <taxon>Halobacteria</taxon>
        <taxon>Halobacteriales</taxon>
        <taxon>Haloarculaceae</taxon>
        <taxon>Halovenus</taxon>
    </lineage>
</organism>
<evidence type="ECO:0000256" key="1">
    <source>
        <dbReference type="SAM" id="Phobius"/>
    </source>
</evidence>
<keyword evidence="3" id="KW-1185">Reference proteome</keyword>
<feature type="transmembrane region" description="Helical" evidence="1">
    <location>
        <begin position="12"/>
        <end position="32"/>
    </location>
</feature>
<protein>
    <recommendedName>
        <fullName evidence="4">Major facilitator superfamily (MFS) profile domain-containing protein</fullName>
    </recommendedName>
</protein>
<dbReference type="AlphaFoldDB" id="A0A1G8UP89"/>
<evidence type="ECO:0000313" key="2">
    <source>
        <dbReference type="EMBL" id="SDJ55474.1"/>
    </source>
</evidence>
<dbReference type="STRING" id="890420.SAMN05216226_10533"/>
<gene>
    <name evidence="2" type="ORF">SAMN05216226_10533</name>
</gene>
<keyword evidence="1" id="KW-0812">Transmembrane</keyword>
<evidence type="ECO:0000313" key="3">
    <source>
        <dbReference type="Proteomes" id="UP000198856"/>
    </source>
</evidence>
<dbReference type="EMBL" id="FNFC01000005">
    <property type="protein sequence ID" value="SDJ55474.1"/>
    <property type="molecule type" value="Genomic_DNA"/>
</dbReference>
<reference evidence="2 3" key="1">
    <citation type="submission" date="2016-10" db="EMBL/GenBank/DDBJ databases">
        <authorList>
            <person name="de Groot N.N."/>
        </authorList>
    </citation>
    <scope>NUCLEOTIDE SEQUENCE [LARGE SCALE GENOMIC DNA]</scope>
    <source>
        <strain evidence="2 3">IBRC-M10015</strain>
    </source>
</reference>
<accession>A0A1G8UP89</accession>
<feature type="transmembrane region" description="Helical" evidence="1">
    <location>
        <begin position="70"/>
        <end position="90"/>
    </location>
</feature>
<evidence type="ECO:0008006" key="4">
    <source>
        <dbReference type="Google" id="ProtNLM"/>
    </source>
</evidence>
<sequence>MGNMNFQNGRVLTGGLGLVAVLATALVVTVVGGSVEELAYAFAGGIGVSVVVIGSYAYGDRKGLPHSHSVAVAGIALGVLTTAAIVGRLLTEYGA</sequence>